<comment type="caution">
    <text evidence="10">The sequence shown here is derived from an EMBL/GenBank/DDBJ whole genome shotgun (WGS) entry which is preliminary data.</text>
</comment>
<feature type="region of interest" description="Disordered" evidence="7">
    <location>
        <begin position="1"/>
        <end position="223"/>
    </location>
</feature>
<dbReference type="SUPFAM" id="SSF57903">
    <property type="entry name" value="FYVE/PHD zinc finger"/>
    <property type="match status" value="1"/>
</dbReference>
<dbReference type="PROSITE" id="PS50014">
    <property type="entry name" value="BROMODOMAIN_2"/>
    <property type="match status" value="1"/>
</dbReference>
<evidence type="ECO:0000313" key="10">
    <source>
        <dbReference type="EMBL" id="GMH99568.1"/>
    </source>
</evidence>
<feature type="domain" description="PHD-type" evidence="9">
    <location>
        <begin position="668"/>
        <end position="715"/>
    </location>
</feature>
<dbReference type="GO" id="GO:0008270">
    <property type="term" value="F:zinc ion binding"/>
    <property type="evidence" value="ECO:0007669"/>
    <property type="project" value="UniProtKB-KW"/>
</dbReference>
<dbReference type="CDD" id="cd04369">
    <property type="entry name" value="Bromodomain"/>
    <property type="match status" value="1"/>
</dbReference>
<dbReference type="Pfam" id="PF00628">
    <property type="entry name" value="PHD"/>
    <property type="match status" value="1"/>
</dbReference>
<feature type="compositionally biased region" description="Polar residues" evidence="7">
    <location>
        <begin position="111"/>
        <end position="132"/>
    </location>
</feature>
<dbReference type="InterPro" id="IPR001965">
    <property type="entry name" value="Znf_PHD"/>
</dbReference>
<protein>
    <submittedName>
        <fullName evidence="10">Uncharacterized protein</fullName>
    </submittedName>
</protein>
<dbReference type="InterPro" id="IPR043563">
    <property type="entry name" value="Sp110/Sp140/Sp140L-like"/>
</dbReference>
<feature type="compositionally biased region" description="Polar residues" evidence="7">
    <location>
        <begin position="183"/>
        <end position="192"/>
    </location>
</feature>
<dbReference type="GO" id="GO:0005634">
    <property type="term" value="C:nucleus"/>
    <property type="evidence" value="ECO:0007669"/>
    <property type="project" value="TreeGrafter"/>
</dbReference>
<dbReference type="InterPro" id="IPR011011">
    <property type="entry name" value="Znf_FYVE_PHD"/>
</dbReference>
<feature type="domain" description="Bromo" evidence="8">
    <location>
        <begin position="759"/>
        <end position="810"/>
    </location>
</feature>
<dbReference type="EMBL" id="BRXY01000550">
    <property type="protein sequence ID" value="GMH99568.1"/>
    <property type="molecule type" value="Genomic_DNA"/>
</dbReference>
<evidence type="ECO:0000256" key="4">
    <source>
        <dbReference type="ARBA" id="ARBA00023117"/>
    </source>
</evidence>
<dbReference type="OrthoDB" id="47309at2759"/>
<keyword evidence="11" id="KW-1185">Reference proteome</keyword>
<evidence type="ECO:0000256" key="2">
    <source>
        <dbReference type="ARBA" id="ARBA00022771"/>
    </source>
</evidence>
<feature type="compositionally biased region" description="Low complexity" evidence="7">
    <location>
        <begin position="79"/>
        <end position="103"/>
    </location>
</feature>
<dbReference type="SMART" id="SM00297">
    <property type="entry name" value="BROMO"/>
    <property type="match status" value="1"/>
</dbReference>
<evidence type="ECO:0000256" key="5">
    <source>
        <dbReference type="PROSITE-ProRule" id="PRU00035"/>
    </source>
</evidence>
<dbReference type="GO" id="GO:0000981">
    <property type="term" value="F:DNA-binding transcription factor activity, RNA polymerase II-specific"/>
    <property type="evidence" value="ECO:0007669"/>
    <property type="project" value="TreeGrafter"/>
</dbReference>
<dbReference type="PROSITE" id="PS01359">
    <property type="entry name" value="ZF_PHD_1"/>
    <property type="match status" value="1"/>
</dbReference>
<keyword evidence="3" id="KW-0862">Zinc</keyword>
<reference evidence="11" key="1">
    <citation type="journal article" date="2023" name="Commun. Biol.">
        <title>Genome analysis of Parmales, the sister group of diatoms, reveals the evolutionary specialization of diatoms from phago-mixotrophs to photoautotrophs.</title>
        <authorList>
            <person name="Ban H."/>
            <person name="Sato S."/>
            <person name="Yoshikawa S."/>
            <person name="Yamada K."/>
            <person name="Nakamura Y."/>
            <person name="Ichinomiya M."/>
            <person name="Sato N."/>
            <person name="Blanc-Mathieu R."/>
            <person name="Endo H."/>
            <person name="Kuwata A."/>
            <person name="Ogata H."/>
        </authorList>
    </citation>
    <scope>NUCLEOTIDE SEQUENCE [LARGE SCALE GENOMIC DNA]</scope>
    <source>
        <strain evidence="11">NIES 3701</strain>
    </source>
</reference>
<accession>A0A9W7F3H2</accession>
<keyword evidence="4 5" id="KW-0103">Bromodomain</keyword>
<organism evidence="10 11">
    <name type="scientific">Triparma strigata</name>
    <dbReference type="NCBI Taxonomy" id="1606541"/>
    <lineage>
        <taxon>Eukaryota</taxon>
        <taxon>Sar</taxon>
        <taxon>Stramenopiles</taxon>
        <taxon>Ochrophyta</taxon>
        <taxon>Bolidophyceae</taxon>
        <taxon>Parmales</taxon>
        <taxon>Triparmaceae</taxon>
        <taxon>Triparma</taxon>
    </lineage>
</organism>
<dbReference type="InterPro" id="IPR019787">
    <property type="entry name" value="Znf_PHD-finger"/>
</dbReference>
<feature type="compositionally biased region" description="Pro residues" evidence="7">
    <location>
        <begin position="214"/>
        <end position="223"/>
    </location>
</feature>
<feature type="compositionally biased region" description="Basic and acidic residues" evidence="7">
    <location>
        <begin position="133"/>
        <end position="154"/>
    </location>
</feature>
<dbReference type="Gene3D" id="1.20.920.10">
    <property type="entry name" value="Bromodomain-like"/>
    <property type="match status" value="1"/>
</dbReference>
<dbReference type="Pfam" id="PF00439">
    <property type="entry name" value="Bromodomain"/>
    <property type="match status" value="1"/>
</dbReference>
<feature type="region of interest" description="Disordered" evidence="7">
    <location>
        <begin position="618"/>
        <end position="658"/>
    </location>
</feature>
<evidence type="ECO:0000313" key="11">
    <source>
        <dbReference type="Proteomes" id="UP001165085"/>
    </source>
</evidence>
<dbReference type="AlphaFoldDB" id="A0A9W7F3H2"/>
<proteinExistence type="predicted"/>
<keyword evidence="2 6" id="KW-0863">Zinc-finger</keyword>
<feature type="region of interest" description="Disordered" evidence="7">
    <location>
        <begin position="573"/>
        <end position="598"/>
    </location>
</feature>
<dbReference type="PROSITE" id="PS50016">
    <property type="entry name" value="ZF_PHD_2"/>
    <property type="match status" value="1"/>
</dbReference>
<evidence type="ECO:0000256" key="7">
    <source>
        <dbReference type="SAM" id="MobiDB-lite"/>
    </source>
</evidence>
<dbReference type="PANTHER" id="PTHR46386:SF11">
    <property type="entry name" value="AUTOIMMUNE REGULATOR"/>
    <property type="match status" value="1"/>
</dbReference>
<dbReference type="Proteomes" id="UP001165085">
    <property type="component" value="Unassembled WGS sequence"/>
</dbReference>
<dbReference type="InterPro" id="IPR019786">
    <property type="entry name" value="Zinc_finger_PHD-type_CS"/>
</dbReference>
<sequence length="986" mass="109011">MTSEQSSLHSDPTSQNQSLSADTAADTATKDDDMDSQVSIEIDEPFEMQLTTPPQPPQVPRQDTKPQDTELQDTEPAMTASTEPSTPSTQPTNNNNNNNNNNNVSEKKRSSNPIRSGGSAATSGANTPTMSGSDRKDRGKINKAESQRNIDDFGQRLAEMMNASSSSVSAPAVYEEGIPSKVSPRQQRQSPMMNFGGSGSSGGMYRQPTAAPLSYPPPAPPSDPNSFNPPAHLTSVLTEEDTFRYGCTPLQSLSSNLLPPPLSALRVYRNTSFQGYLGSLRNQTMMQIPSTLATLPPSTTTKFTPYITFPIGDVEVTLKPTFEVHEGMMGFDQWGAKVAEKYGLDEEEQGRIVADILKAYDDAKGERWDTGRIGPPPTLEDVSTNPNYFRTFKDESNTIKNTIKFNSKYGAGQVAQADTPNAVGADSPSKPKPEFKMDPVVTDLTESIGEVQAFFASVTKKSSLTFEKKLICHLCHKPGDGLCLKFGPDCSHAYCKNHVLSRFARSIESLQKAGPSLKLQCPVCSCVCECKSCEKKLKAKVKKYEEYKRKGQASKFEEIEKAILLKRDKASNTLTGTNKRGRGKGIQQGGGKRRRTESKVYKVEMYDSDTETIKVVEMGFNGGSNGKRTGTRSRRTSGRSDDVNGKLAPRPPPTEDPGAELVIEDGNVDYCLVCKQGGGLVCCDICPRAYHTGCIGVNEDDLPDVDWKCHKCKTDVKPCAKIQNVAPQQMLKMLKGIVDSLIEFDFGYAFKEAVNGKAYERVIEEPMCYDWINDKIDNDEYGDILPELLRDLHLVFENCYRFNSEGSAIFRMAEVHERRCKSLLNQLTIPGDVTKQVNDWVEKQKKERLEYLELCKYAKSVKFPSYNISTWKTMSVLDERVTLKDQCKRDPYKGGIKVKVKQLTGVYMADHKTGWMLDTFPTFKMASTACIIKDGDGKTVDLKKILDEGTVCKVNVVPGGNVKVFWGRMNAVKKGNRDVGMISIDT</sequence>
<dbReference type="InterPro" id="IPR036427">
    <property type="entry name" value="Bromodomain-like_sf"/>
</dbReference>
<dbReference type="SUPFAM" id="SSF47370">
    <property type="entry name" value="Bromodomain"/>
    <property type="match status" value="1"/>
</dbReference>
<evidence type="ECO:0000256" key="6">
    <source>
        <dbReference type="PROSITE-ProRule" id="PRU00146"/>
    </source>
</evidence>
<feature type="compositionally biased region" description="Polar residues" evidence="7">
    <location>
        <begin position="1"/>
        <end position="20"/>
    </location>
</feature>
<dbReference type="SMART" id="SM00249">
    <property type="entry name" value="PHD"/>
    <property type="match status" value="1"/>
</dbReference>
<feature type="compositionally biased region" description="Low complexity" evidence="7">
    <location>
        <begin position="163"/>
        <end position="173"/>
    </location>
</feature>
<evidence type="ECO:0000259" key="9">
    <source>
        <dbReference type="PROSITE" id="PS50016"/>
    </source>
</evidence>
<dbReference type="InterPro" id="IPR001487">
    <property type="entry name" value="Bromodomain"/>
</dbReference>
<dbReference type="InterPro" id="IPR013083">
    <property type="entry name" value="Znf_RING/FYVE/PHD"/>
</dbReference>
<dbReference type="Gene3D" id="3.30.40.10">
    <property type="entry name" value="Zinc/RING finger domain, C3HC4 (zinc finger)"/>
    <property type="match status" value="1"/>
</dbReference>
<name>A0A9W7F3H2_9STRA</name>
<evidence type="ECO:0000259" key="8">
    <source>
        <dbReference type="PROSITE" id="PS50014"/>
    </source>
</evidence>
<keyword evidence="1" id="KW-0479">Metal-binding</keyword>
<evidence type="ECO:0000256" key="3">
    <source>
        <dbReference type="ARBA" id="ARBA00022833"/>
    </source>
</evidence>
<gene>
    <name evidence="10" type="ORF">TrST_g3293</name>
</gene>
<dbReference type="PANTHER" id="PTHR46386">
    <property type="entry name" value="NUCLEAR BODY PROTEIN SP140"/>
    <property type="match status" value="1"/>
</dbReference>
<evidence type="ECO:0000256" key="1">
    <source>
        <dbReference type="ARBA" id="ARBA00022723"/>
    </source>
</evidence>